<dbReference type="GO" id="GO:0046872">
    <property type="term" value="F:metal ion binding"/>
    <property type="evidence" value="ECO:0007669"/>
    <property type="project" value="UniProtKB-KW"/>
</dbReference>
<reference evidence="6" key="1">
    <citation type="submission" date="2016-08" db="EMBL/GenBank/DDBJ databases">
        <authorList>
            <person name="Seilhamer J.J."/>
        </authorList>
    </citation>
    <scope>NUCLEOTIDE SEQUENCE</scope>
    <source>
        <strain evidence="6">86</strain>
    </source>
</reference>
<evidence type="ECO:0000313" key="6">
    <source>
        <dbReference type="EMBL" id="SCM83627.1"/>
    </source>
</evidence>
<protein>
    <recommendedName>
        <fullName evidence="5">Radical SAM core domain-containing protein</fullName>
    </recommendedName>
</protein>
<dbReference type="EMBL" id="FMJE01000007">
    <property type="protein sequence ID" value="SCM83627.1"/>
    <property type="molecule type" value="Genomic_DNA"/>
</dbReference>
<name>A0A212M1K2_9FIRM</name>
<dbReference type="AlphaFoldDB" id="A0A212M1K2"/>
<dbReference type="RefSeq" id="WP_288186001.1">
    <property type="nucleotide sequence ID" value="NZ_LT608335.1"/>
</dbReference>
<dbReference type="CDD" id="cd21109">
    <property type="entry name" value="SPASM"/>
    <property type="match status" value="1"/>
</dbReference>
<organism evidence="6">
    <name type="scientific">uncultured Sporomusa sp</name>
    <dbReference type="NCBI Taxonomy" id="307249"/>
    <lineage>
        <taxon>Bacteria</taxon>
        <taxon>Bacillati</taxon>
        <taxon>Bacillota</taxon>
        <taxon>Negativicutes</taxon>
        <taxon>Selenomonadales</taxon>
        <taxon>Sporomusaceae</taxon>
        <taxon>Sporomusa</taxon>
        <taxon>environmental samples</taxon>
    </lineage>
</organism>
<sequence length="345" mass="39918">MICRYLWDYFKYRNDIQGAISFPDLSKKQDECLNPFIDTSLLVFFMTRRCNLDCSFCYLNLANYKTEFSDLNYDATVDSVHKLMKKPLVRRMYGVSLFGGEPLVNPNINQIVDAFLEYKKVIYMTTNGLLLESHLELLQKIDRISVSVYQNTIDALYNILPKLTPKKPFALTFALTKTTLLENVAILDRLFELASAISCESINIFTVLPSEYTETGEIDVSEAIFEGTPEGELYKQKAFELKERFPNKTVNFYAPQVRGVSERGKTKCTFAWWYICCDAFGNVSPCACVAPPEESYGNIFKDNFLMDNTWNCKEIREARRWFNSDELQNIPKLCKNCIHLNRELL</sequence>
<dbReference type="InterPro" id="IPR050377">
    <property type="entry name" value="Radical_SAM_PqqE_MftC-like"/>
</dbReference>
<dbReference type="SFLD" id="SFLDG01067">
    <property type="entry name" value="SPASM/twitch_domain_containing"/>
    <property type="match status" value="1"/>
</dbReference>
<evidence type="ECO:0000256" key="2">
    <source>
        <dbReference type="ARBA" id="ARBA00022723"/>
    </source>
</evidence>
<keyword evidence="1" id="KW-0949">S-adenosyl-L-methionine</keyword>
<dbReference type="GO" id="GO:0003824">
    <property type="term" value="F:catalytic activity"/>
    <property type="evidence" value="ECO:0007669"/>
    <property type="project" value="InterPro"/>
</dbReference>
<dbReference type="Pfam" id="PF04055">
    <property type="entry name" value="Radical_SAM"/>
    <property type="match status" value="1"/>
</dbReference>
<dbReference type="SUPFAM" id="SSF102114">
    <property type="entry name" value="Radical SAM enzymes"/>
    <property type="match status" value="1"/>
</dbReference>
<dbReference type="InterPro" id="IPR007197">
    <property type="entry name" value="rSAM"/>
</dbReference>
<dbReference type="InterPro" id="IPR058240">
    <property type="entry name" value="rSAM_sf"/>
</dbReference>
<dbReference type="SFLD" id="SFLDS00029">
    <property type="entry name" value="Radical_SAM"/>
    <property type="match status" value="1"/>
</dbReference>
<keyword evidence="4" id="KW-0411">Iron-sulfur</keyword>
<dbReference type="PANTHER" id="PTHR11228:SF7">
    <property type="entry name" value="PQQA PEPTIDE CYCLASE"/>
    <property type="match status" value="1"/>
</dbReference>
<feature type="domain" description="Radical SAM core" evidence="5">
    <location>
        <begin position="35"/>
        <end position="244"/>
    </location>
</feature>
<keyword evidence="3" id="KW-0408">Iron</keyword>
<proteinExistence type="predicted"/>
<dbReference type="PANTHER" id="PTHR11228">
    <property type="entry name" value="RADICAL SAM DOMAIN PROTEIN"/>
    <property type="match status" value="1"/>
</dbReference>
<evidence type="ECO:0000256" key="4">
    <source>
        <dbReference type="ARBA" id="ARBA00023014"/>
    </source>
</evidence>
<dbReference type="InterPro" id="IPR013785">
    <property type="entry name" value="Aldolase_TIM"/>
</dbReference>
<keyword evidence="2" id="KW-0479">Metal-binding</keyword>
<gene>
    <name evidence="6" type="ORF">KL86SPO_70485</name>
</gene>
<dbReference type="GO" id="GO:0051536">
    <property type="term" value="F:iron-sulfur cluster binding"/>
    <property type="evidence" value="ECO:0007669"/>
    <property type="project" value="UniProtKB-KW"/>
</dbReference>
<dbReference type="Gene3D" id="3.20.20.70">
    <property type="entry name" value="Aldolase class I"/>
    <property type="match status" value="1"/>
</dbReference>
<accession>A0A212M1K2</accession>
<evidence type="ECO:0000256" key="3">
    <source>
        <dbReference type="ARBA" id="ARBA00023004"/>
    </source>
</evidence>
<dbReference type="PROSITE" id="PS51918">
    <property type="entry name" value="RADICAL_SAM"/>
    <property type="match status" value="1"/>
</dbReference>
<dbReference type="CDD" id="cd01335">
    <property type="entry name" value="Radical_SAM"/>
    <property type="match status" value="1"/>
</dbReference>
<evidence type="ECO:0000259" key="5">
    <source>
        <dbReference type="PROSITE" id="PS51918"/>
    </source>
</evidence>
<evidence type="ECO:0000256" key="1">
    <source>
        <dbReference type="ARBA" id="ARBA00022691"/>
    </source>
</evidence>